<dbReference type="GO" id="GO:0017178">
    <property type="term" value="F:diphthine-ammonia ligase activity"/>
    <property type="evidence" value="ECO:0007669"/>
    <property type="project" value="UniProtKB-EC"/>
</dbReference>
<sequence length="357" mass="40212">MKVVALISGGKDSCFNMLKCFEEGHQVVCLANLFPPEQEEIDSYMYQSVGSEGIELFAEALGLSLFRRQINGKPKSLENEYVFDSEDEVEDLFQLLDEIKRWDPEIEGVSVGAINSTYQKKRVEDVCQRLELKPLCYLWEVDQLKLLDSMISAGIEAIIIKVAALGLDIPNIIMKVVALISGGKDSCFNMLKCFEEGHQVVCLANLFPPEQKEIDSYMYQSVGSEGIELFAEALGLSLFRRQINGKPKSLENEYVFDSEDEVEDLFQLLDEIKRWDPEIEGVSVGAINSTYQKKRVEDVCQRLELKPLCYLWEVDQLKLLDSMISAGVEAIIIKVAALGLDVEHLGKTIKEICSLSN</sequence>
<evidence type="ECO:0000256" key="3">
    <source>
        <dbReference type="ARBA" id="ARBA00012089"/>
    </source>
</evidence>
<feature type="domain" description="Diphthamide synthase" evidence="10">
    <location>
        <begin position="1"/>
        <end position="168"/>
    </location>
</feature>
<feature type="domain" description="Diphthamide synthase" evidence="10">
    <location>
        <begin position="174"/>
        <end position="350"/>
    </location>
</feature>
<proteinExistence type="inferred from homology"/>
<evidence type="ECO:0000256" key="2">
    <source>
        <dbReference type="ARBA" id="ARBA00008496"/>
    </source>
</evidence>
<comment type="pathway">
    <text evidence="1">Protein modification; peptidyl-diphthamide biosynthesis.</text>
</comment>
<evidence type="ECO:0000313" key="12">
    <source>
        <dbReference type="WBParaSite" id="scf7180000419962.g4546"/>
    </source>
</evidence>
<evidence type="ECO:0000256" key="6">
    <source>
        <dbReference type="ARBA" id="ARBA00031202"/>
    </source>
</evidence>
<comment type="similarity">
    <text evidence="2">Belongs to the Diphthine--ammonia ligase family.</text>
</comment>
<dbReference type="InterPro" id="IPR002761">
    <property type="entry name" value="Diphthami_syn_dom"/>
</dbReference>
<evidence type="ECO:0000313" key="11">
    <source>
        <dbReference type="Proteomes" id="UP000887560"/>
    </source>
</evidence>
<dbReference type="PANTHER" id="PTHR12196:SF2">
    <property type="entry name" value="DIPHTHINE--AMMONIA LIGASE"/>
    <property type="match status" value="1"/>
</dbReference>
<accession>A0A915NSG4</accession>
<evidence type="ECO:0000256" key="7">
    <source>
        <dbReference type="ARBA" id="ARBA00031552"/>
    </source>
</evidence>
<dbReference type="FunFam" id="3.40.50.620:FF:000145">
    <property type="entry name" value="ATP-binding domain containing protein"/>
    <property type="match status" value="2"/>
</dbReference>
<organism evidence="11 12">
    <name type="scientific">Meloidogyne floridensis</name>
    <dbReference type="NCBI Taxonomy" id="298350"/>
    <lineage>
        <taxon>Eukaryota</taxon>
        <taxon>Metazoa</taxon>
        <taxon>Ecdysozoa</taxon>
        <taxon>Nematoda</taxon>
        <taxon>Chromadorea</taxon>
        <taxon>Rhabditida</taxon>
        <taxon>Tylenchina</taxon>
        <taxon>Tylenchomorpha</taxon>
        <taxon>Tylenchoidea</taxon>
        <taxon>Meloidogynidae</taxon>
        <taxon>Meloidogyninae</taxon>
        <taxon>Meloidogyne</taxon>
    </lineage>
</organism>
<dbReference type="SUPFAM" id="SSF52402">
    <property type="entry name" value="Adenine nucleotide alpha hydrolases-like"/>
    <property type="match status" value="2"/>
</dbReference>
<dbReference type="CDD" id="cd01994">
    <property type="entry name" value="AANH_PF0828-like"/>
    <property type="match status" value="2"/>
</dbReference>
<dbReference type="Gene3D" id="3.40.50.620">
    <property type="entry name" value="HUPs"/>
    <property type="match status" value="2"/>
</dbReference>
<dbReference type="NCBIfam" id="TIGR00290">
    <property type="entry name" value="MJ0570_dom"/>
    <property type="match status" value="2"/>
</dbReference>
<evidence type="ECO:0000256" key="4">
    <source>
        <dbReference type="ARBA" id="ARBA00018426"/>
    </source>
</evidence>
<dbReference type="InterPro" id="IPR014729">
    <property type="entry name" value="Rossmann-like_a/b/a_fold"/>
</dbReference>
<evidence type="ECO:0000259" key="10">
    <source>
        <dbReference type="Pfam" id="PF01902"/>
    </source>
</evidence>
<dbReference type="InterPro" id="IPR030662">
    <property type="entry name" value="DPH6/MJ0570"/>
</dbReference>
<reference evidence="12" key="1">
    <citation type="submission" date="2022-11" db="UniProtKB">
        <authorList>
            <consortium name="WormBaseParasite"/>
        </authorList>
    </citation>
    <scope>IDENTIFICATION</scope>
</reference>
<dbReference type="PANTHER" id="PTHR12196">
    <property type="entry name" value="DOMAIN OF UNKNOWN FUNCTION 71 DUF71 -CONTAINING PROTEIN"/>
    <property type="match status" value="1"/>
</dbReference>
<dbReference type="WBParaSite" id="scf7180000419962.g4546">
    <property type="protein sequence ID" value="scf7180000419962.g4546"/>
    <property type="gene ID" value="scf7180000419962.g4546"/>
</dbReference>
<dbReference type="GO" id="GO:0017183">
    <property type="term" value="P:protein histidyl modification to diphthamide"/>
    <property type="evidence" value="ECO:0007669"/>
    <property type="project" value="TreeGrafter"/>
</dbReference>
<evidence type="ECO:0000256" key="8">
    <source>
        <dbReference type="ARBA" id="ARBA00032849"/>
    </source>
</evidence>
<dbReference type="Proteomes" id="UP000887560">
    <property type="component" value="Unplaced"/>
</dbReference>
<protein>
    <recommendedName>
        <fullName evidence="4">Diphthine--ammonia ligase</fullName>
        <ecNumber evidence="3">6.3.1.14</ecNumber>
    </recommendedName>
    <alternativeName>
        <fullName evidence="6">ATP-binding domain-containing protein 4</fullName>
    </alternativeName>
    <alternativeName>
        <fullName evidence="5">Diphthamide synthase</fullName>
    </alternativeName>
    <alternativeName>
        <fullName evidence="7">Diphthamide synthetase</fullName>
    </alternativeName>
    <alternativeName>
        <fullName evidence="8">Protein DPH6 homolog</fullName>
    </alternativeName>
</protein>
<name>A0A915NSG4_9BILA</name>
<keyword evidence="11" id="KW-1185">Reference proteome</keyword>
<evidence type="ECO:0000256" key="5">
    <source>
        <dbReference type="ARBA" id="ARBA00029814"/>
    </source>
</evidence>
<dbReference type="Pfam" id="PF01902">
    <property type="entry name" value="Diphthami_syn_2"/>
    <property type="match status" value="2"/>
</dbReference>
<dbReference type="EC" id="6.3.1.14" evidence="3"/>
<comment type="catalytic activity">
    <reaction evidence="9">
        <text>diphthine-[translation elongation factor 2] + NH4(+) + ATP = diphthamide-[translation elongation factor 2] + AMP + diphosphate + H(+)</text>
        <dbReference type="Rhea" id="RHEA:19753"/>
        <dbReference type="Rhea" id="RHEA-COMP:10172"/>
        <dbReference type="Rhea" id="RHEA-COMP:10174"/>
        <dbReference type="ChEBI" id="CHEBI:15378"/>
        <dbReference type="ChEBI" id="CHEBI:16692"/>
        <dbReference type="ChEBI" id="CHEBI:28938"/>
        <dbReference type="ChEBI" id="CHEBI:30616"/>
        <dbReference type="ChEBI" id="CHEBI:33019"/>
        <dbReference type="ChEBI" id="CHEBI:82696"/>
        <dbReference type="ChEBI" id="CHEBI:456215"/>
        <dbReference type="EC" id="6.3.1.14"/>
    </reaction>
</comment>
<evidence type="ECO:0000256" key="9">
    <source>
        <dbReference type="ARBA" id="ARBA00048108"/>
    </source>
</evidence>
<dbReference type="AlphaFoldDB" id="A0A915NSG4"/>
<dbReference type="Gene3D" id="3.90.1490.10">
    <property type="entry name" value="putative n-type atp pyrophosphatase, domain 2"/>
    <property type="match status" value="1"/>
</dbReference>
<evidence type="ECO:0000256" key="1">
    <source>
        <dbReference type="ARBA" id="ARBA00005156"/>
    </source>
</evidence>